<evidence type="ECO:0000313" key="3">
    <source>
        <dbReference type="EMBL" id="GMH51721.1"/>
    </source>
</evidence>
<keyword evidence="2" id="KW-1133">Transmembrane helix</keyword>
<dbReference type="EMBL" id="BRXZ01000711">
    <property type="protein sequence ID" value="GMH51721.1"/>
    <property type="molecule type" value="Genomic_DNA"/>
</dbReference>
<evidence type="ECO:0000256" key="1">
    <source>
        <dbReference type="SAM" id="MobiDB-lite"/>
    </source>
</evidence>
<feature type="compositionally biased region" description="Basic residues" evidence="1">
    <location>
        <begin position="1"/>
        <end position="11"/>
    </location>
</feature>
<keyword evidence="4" id="KW-1185">Reference proteome</keyword>
<organism evidence="3 4">
    <name type="scientific">Triparma retinervis</name>
    <dbReference type="NCBI Taxonomy" id="2557542"/>
    <lineage>
        <taxon>Eukaryota</taxon>
        <taxon>Sar</taxon>
        <taxon>Stramenopiles</taxon>
        <taxon>Ochrophyta</taxon>
        <taxon>Bolidophyceae</taxon>
        <taxon>Parmales</taxon>
        <taxon>Triparmaceae</taxon>
        <taxon>Triparma</taxon>
    </lineage>
</organism>
<reference evidence="3" key="1">
    <citation type="submission" date="2022-07" db="EMBL/GenBank/DDBJ databases">
        <title>Genome analysis of Parmales, a sister group of diatoms, reveals the evolutionary specialization of diatoms from phago-mixotrophs to photoautotrophs.</title>
        <authorList>
            <person name="Ban H."/>
            <person name="Sato S."/>
            <person name="Yoshikawa S."/>
            <person name="Kazumasa Y."/>
            <person name="Nakamura Y."/>
            <person name="Ichinomiya M."/>
            <person name="Saitoh K."/>
            <person name="Sato N."/>
            <person name="Blanc-Mathieu R."/>
            <person name="Endo H."/>
            <person name="Kuwata A."/>
            <person name="Ogata H."/>
        </authorList>
    </citation>
    <scope>NUCLEOTIDE SEQUENCE</scope>
</reference>
<feature type="region of interest" description="Disordered" evidence="1">
    <location>
        <begin position="1"/>
        <end position="23"/>
    </location>
</feature>
<evidence type="ECO:0000256" key="2">
    <source>
        <dbReference type="SAM" id="Phobius"/>
    </source>
</evidence>
<name>A0A9W6ZGB0_9STRA</name>
<comment type="caution">
    <text evidence="3">The sequence shown here is derived from an EMBL/GenBank/DDBJ whole genome shotgun (WGS) entry which is preliminary data.</text>
</comment>
<feature type="region of interest" description="Disordered" evidence="1">
    <location>
        <begin position="203"/>
        <end position="235"/>
    </location>
</feature>
<accession>A0A9W6ZGB0</accession>
<feature type="compositionally biased region" description="Polar residues" evidence="1">
    <location>
        <begin position="14"/>
        <end position="23"/>
    </location>
</feature>
<sequence length="235" mass="26665">MKKIKKGKARSKALQEQQSSPSSGYFGGIKPLPLLFLLLLTGSTLLPAAFWVLDNAGPILGRTNLTGRLGHRLGIGSTPKKRVTSFYEKHSPGKLHEVDSIISKYYGDYKALTKKLERKYHDYGYFVGWEQDEAPSKLALAELDVHVKNMKKYYRRNAPSQVVQATDNIYYNVGGLVAQGKKVWKKSVWPVLKPLIAIPDEKEAKKQKLKDKKKYGAKPKGRRKKNSEFRDEEED</sequence>
<keyword evidence="2" id="KW-0812">Transmembrane</keyword>
<dbReference type="Proteomes" id="UP001165082">
    <property type="component" value="Unassembled WGS sequence"/>
</dbReference>
<dbReference type="OrthoDB" id="164285at2759"/>
<feature type="transmembrane region" description="Helical" evidence="2">
    <location>
        <begin position="32"/>
        <end position="53"/>
    </location>
</feature>
<gene>
    <name evidence="3" type="ORF">TrRE_jg13001</name>
</gene>
<protein>
    <submittedName>
        <fullName evidence="3">Uncharacterized protein</fullName>
    </submittedName>
</protein>
<evidence type="ECO:0000313" key="4">
    <source>
        <dbReference type="Proteomes" id="UP001165082"/>
    </source>
</evidence>
<proteinExistence type="predicted"/>
<keyword evidence="2" id="KW-0472">Membrane</keyword>
<dbReference type="AlphaFoldDB" id="A0A9W6ZGB0"/>
<feature type="compositionally biased region" description="Basic residues" evidence="1">
    <location>
        <begin position="207"/>
        <end position="225"/>
    </location>
</feature>